<reference evidence="7" key="1">
    <citation type="submission" date="2020-07" db="EMBL/GenBank/DDBJ databases">
        <title>Severe corrosion of carbon steel in oil field produced water can be linked to methanogenic archaea containing a special type of NiFe hydrogenase.</title>
        <authorList>
            <person name="Lahme S."/>
            <person name="Mand J."/>
            <person name="Longwell J."/>
            <person name="Smith R."/>
            <person name="Enning D."/>
        </authorList>
    </citation>
    <scope>NUCLEOTIDE SEQUENCE</scope>
    <source>
        <strain evidence="7">MIC098Bin6</strain>
    </source>
</reference>
<keyword evidence="5 6" id="KW-0472">Membrane</keyword>
<evidence type="ECO:0000256" key="6">
    <source>
        <dbReference type="SAM" id="Phobius"/>
    </source>
</evidence>
<feature type="transmembrane region" description="Helical" evidence="6">
    <location>
        <begin position="65"/>
        <end position="83"/>
    </location>
</feature>
<feature type="transmembrane region" description="Helical" evidence="6">
    <location>
        <begin position="41"/>
        <end position="59"/>
    </location>
</feature>
<evidence type="ECO:0000256" key="2">
    <source>
        <dbReference type="ARBA" id="ARBA00005268"/>
    </source>
</evidence>
<dbReference type="AlphaFoldDB" id="A0A931G7N7"/>
<keyword evidence="4 6" id="KW-1133">Transmembrane helix</keyword>
<evidence type="ECO:0000256" key="5">
    <source>
        <dbReference type="ARBA" id="ARBA00023136"/>
    </source>
</evidence>
<comment type="similarity">
    <text evidence="2">Belongs to the UPF0014 family.</text>
</comment>
<evidence type="ECO:0000256" key="1">
    <source>
        <dbReference type="ARBA" id="ARBA00004141"/>
    </source>
</evidence>
<feature type="transmembrane region" description="Helical" evidence="6">
    <location>
        <begin position="186"/>
        <end position="212"/>
    </location>
</feature>
<dbReference type="Pfam" id="PF03649">
    <property type="entry name" value="UPF0014"/>
    <property type="match status" value="1"/>
</dbReference>
<dbReference type="EMBL" id="JACCQK010000013">
    <property type="protein sequence ID" value="MBG0778380.1"/>
    <property type="molecule type" value="Genomic_DNA"/>
</dbReference>
<feature type="transmembrane region" description="Helical" evidence="6">
    <location>
        <begin position="224"/>
        <end position="246"/>
    </location>
</feature>
<comment type="subcellular location">
    <subcellularLocation>
        <location evidence="1">Membrane</location>
        <topology evidence="1">Multi-pass membrane protein</topology>
    </subcellularLocation>
</comment>
<dbReference type="PANTHER" id="PTHR30028:SF0">
    <property type="entry name" value="PROTEIN ALUMINUM SENSITIVE 3"/>
    <property type="match status" value="1"/>
</dbReference>
<accession>A0A931G7N7</accession>
<dbReference type="InterPro" id="IPR005226">
    <property type="entry name" value="UPF0014_fam"/>
</dbReference>
<proteinExistence type="inferred from homology"/>
<protein>
    <submittedName>
        <fullName evidence="7">ABC transporter permease</fullName>
    </submittedName>
</protein>
<evidence type="ECO:0000313" key="7">
    <source>
        <dbReference type="EMBL" id="MBG0778380.1"/>
    </source>
</evidence>
<name>A0A931G7N7_9BACT</name>
<feature type="transmembrane region" description="Helical" evidence="6">
    <location>
        <begin position="6"/>
        <end position="29"/>
    </location>
</feature>
<organism evidence="7 8">
    <name type="scientific">Desulfotignum balticum</name>
    <dbReference type="NCBI Taxonomy" id="115781"/>
    <lineage>
        <taxon>Bacteria</taxon>
        <taxon>Pseudomonadati</taxon>
        <taxon>Thermodesulfobacteriota</taxon>
        <taxon>Desulfobacteria</taxon>
        <taxon>Desulfobacterales</taxon>
        <taxon>Desulfobacteraceae</taxon>
        <taxon>Desulfotignum</taxon>
    </lineage>
</organism>
<dbReference type="Proteomes" id="UP000706172">
    <property type="component" value="Unassembled WGS sequence"/>
</dbReference>
<evidence type="ECO:0000256" key="4">
    <source>
        <dbReference type="ARBA" id="ARBA00022989"/>
    </source>
</evidence>
<evidence type="ECO:0000256" key="3">
    <source>
        <dbReference type="ARBA" id="ARBA00022692"/>
    </source>
</evidence>
<gene>
    <name evidence="7" type="ORF">H0S81_00400</name>
</gene>
<sequence length="264" mass="28840">MNRIIDISLLSLAGGYLLLIFPLAIMLYLRVGILKETSVAVLRMTVQLLFVGLYLQVVFKLNNPFLNLAWVAAMILVADLSILKGCRLKLKPFLLPMFIALVVGTVLPMIFFAGIILRLPGWFEAQYVIPLAGMILGNCLRADIIGLNHFYQSIHKNEKSYHQALAYGAALTEAVNPFFRDALRSAIAPTIASMATIGLVSLPGMMTGVILAGADPFTAIKYQIAIMIAIFSGTAVTVFLAIRLTVANSFNAFGILHPDILRDQ</sequence>
<dbReference type="PANTHER" id="PTHR30028">
    <property type="entry name" value="UPF0014 INNER MEMBRANE PROTEIN YBBM-RELATED"/>
    <property type="match status" value="1"/>
</dbReference>
<comment type="caution">
    <text evidence="7">The sequence shown here is derived from an EMBL/GenBank/DDBJ whole genome shotgun (WGS) entry which is preliminary data.</text>
</comment>
<keyword evidence="3 6" id="KW-0812">Transmembrane</keyword>
<dbReference type="GO" id="GO:0005886">
    <property type="term" value="C:plasma membrane"/>
    <property type="evidence" value="ECO:0007669"/>
    <property type="project" value="TreeGrafter"/>
</dbReference>
<feature type="transmembrane region" description="Helical" evidence="6">
    <location>
        <begin position="95"/>
        <end position="117"/>
    </location>
</feature>
<evidence type="ECO:0000313" key="8">
    <source>
        <dbReference type="Proteomes" id="UP000706172"/>
    </source>
</evidence>